<proteinExistence type="predicted"/>
<dbReference type="EMBL" id="KQ981456">
    <property type="protein sequence ID" value="KYN41560.1"/>
    <property type="molecule type" value="Genomic_DNA"/>
</dbReference>
<keyword evidence="3" id="KW-1185">Reference proteome</keyword>
<evidence type="ECO:0008006" key="4">
    <source>
        <dbReference type="Google" id="ProtNLM"/>
    </source>
</evidence>
<dbReference type="AlphaFoldDB" id="A0A151JYV8"/>
<accession>A0A151JYV8</accession>
<keyword evidence="1" id="KW-0175">Coiled coil</keyword>
<evidence type="ECO:0000313" key="3">
    <source>
        <dbReference type="Proteomes" id="UP000078541"/>
    </source>
</evidence>
<feature type="coiled-coil region" evidence="1">
    <location>
        <begin position="26"/>
        <end position="65"/>
    </location>
</feature>
<dbReference type="Proteomes" id="UP000078541">
    <property type="component" value="Unassembled WGS sequence"/>
</dbReference>
<evidence type="ECO:0000313" key="2">
    <source>
        <dbReference type="EMBL" id="KYN41560.1"/>
    </source>
</evidence>
<feature type="non-terminal residue" evidence="2">
    <location>
        <position position="1"/>
    </location>
</feature>
<organism evidence="2 3">
    <name type="scientific">Trachymyrmex septentrionalis</name>
    <dbReference type="NCBI Taxonomy" id="34720"/>
    <lineage>
        <taxon>Eukaryota</taxon>
        <taxon>Metazoa</taxon>
        <taxon>Ecdysozoa</taxon>
        <taxon>Arthropoda</taxon>
        <taxon>Hexapoda</taxon>
        <taxon>Insecta</taxon>
        <taxon>Pterygota</taxon>
        <taxon>Neoptera</taxon>
        <taxon>Endopterygota</taxon>
        <taxon>Hymenoptera</taxon>
        <taxon>Apocrita</taxon>
        <taxon>Aculeata</taxon>
        <taxon>Formicoidea</taxon>
        <taxon>Formicidae</taxon>
        <taxon>Myrmicinae</taxon>
        <taxon>Trachymyrmex</taxon>
    </lineage>
</organism>
<evidence type="ECO:0000256" key="1">
    <source>
        <dbReference type="SAM" id="Coils"/>
    </source>
</evidence>
<protein>
    <recommendedName>
        <fullName evidence="4">Chromo domain-containing protein</fullName>
    </recommendedName>
</protein>
<name>A0A151JYV8_9HYME</name>
<sequence>SRSTGFPPAQLLFGTKIRLKEDIRINEILEEESRKAFQKRRNYVQEEARETISKIQRENERSFNKKRKMPQTYQENDLVAIQRTQGGAGKFHTKFLGPYKVVKALRNDRYLVEKIGEGEGPRKTSTIAEYMKQWANFREEWENDDSEEENI</sequence>
<dbReference type="STRING" id="34720.A0A151JYV8"/>
<reference evidence="2 3" key="1">
    <citation type="submission" date="2016-03" db="EMBL/GenBank/DDBJ databases">
        <title>Trachymyrmex septentrionalis WGS genome.</title>
        <authorList>
            <person name="Nygaard S."/>
            <person name="Hu H."/>
            <person name="Boomsma J."/>
            <person name="Zhang G."/>
        </authorList>
    </citation>
    <scope>NUCLEOTIDE SEQUENCE [LARGE SCALE GENOMIC DNA]</scope>
    <source>
        <strain evidence="2">Tsep2-gDNA-1</strain>
        <tissue evidence="2">Whole body</tissue>
    </source>
</reference>
<gene>
    <name evidence="2" type="ORF">ALC56_04023</name>
</gene>